<sequence length="105" mass="11878">MNKNLPTLLALSFFAGIFLLAFSTSNSEVAAYRVIGFICFACAAGLVAIYWNRLRNAFMAKGPSKMDALLKDPAKFSREYGDIYVLADKLKARRQRRHRPTLLHH</sequence>
<organism evidence="2 3">
    <name type="scientific">Nibribacter ruber</name>
    <dbReference type="NCBI Taxonomy" id="2698458"/>
    <lineage>
        <taxon>Bacteria</taxon>
        <taxon>Pseudomonadati</taxon>
        <taxon>Bacteroidota</taxon>
        <taxon>Cytophagia</taxon>
        <taxon>Cytophagales</taxon>
        <taxon>Hymenobacteraceae</taxon>
        <taxon>Nibribacter</taxon>
    </lineage>
</organism>
<evidence type="ECO:0000313" key="3">
    <source>
        <dbReference type="Proteomes" id="UP000464214"/>
    </source>
</evidence>
<proteinExistence type="predicted"/>
<gene>
    <name evidence="2" type="ORF">GU926_02750</name>
</gene>
<dbReference type="AlphaFoldDB" id="A0A6P1NVY2"/>
<evidence type="ECO:0000256" key="1">
    <source>
        <dbReference type="SAM" id="Phobius"/>
    </source>
</evidence>
<feature type="transmembrane region" description="Helical" evidence="1">
    <location>
        <begin position="33"/>
        <end position="51"/>
    </location>
</feature>
<reference evidence="2 3" key="1">
    <citation type="submission" date="2020-01" db="EMBL/GenBank/DDBJ databases">
        <authorList>
            <person name="Kim M."/>
        </authorList>
    </citation>
    <scope>NUCLEOTIDE SEQUENCE [LARGE SCALE GENOMIC DNA]</scope>
    <source>
        <strain evidence="2 3">BT10</strain>
    </source>
</reference>
<keyword evidence="3" id="KW-1185">Reference proteome</keyword>
<keyword evidence="1" id="KW-0472">Membrane</keyword>
<evidence type="ECO:0000313" key="2">
    <source>
        <dbReference type="EMBL" id="QHL86419.1"/>
    </source>
</evidence>
<dbReference type="KEGG" id="nib:GU926_02750"/>
<name>A0A6P1NVY2_9BACT</name>
<keyword evidence="1" id="KW-0812">Transmembrane</keyword>
<dbReference type="RefSeq" id="WP_160688790.1">
    <property type="nucleotide sequence ID" value="NZ_CP047897.1"/>
</dbReference>
<accession>A0A6P1NVY2</accession>
<dbReference type="EMBL" id="CP047897">
    <property type="protein sequence ID" value="QHL86419.1"/>
    <property type="molecule type" value="Genomic_DNA"/>
</dbReference>
<protein>
    <submittedName>
        <fullName evidence="2">Uncharacterized protein</fullName>
    </submittedName>
</protein>
<keyword evidence="1" id="KW-1133">Transmembrane helix</keyword>
<dbReference type="Proteomes" id="UP000464214">
    <property type="component" value="Chromosome"/>
</dbReference>